<keyword evidence="2" id="KW-1185">Reference proteome</keyword>
<comment type="caution">
    <text evidence="1">The sequence shown here is derived from an EMBL/GenBank/DDBJ whole genome shotgun (WGS) entry which is preliminary data.</text>
</comment>
<dbReference type="Proteomes" id="UP000236333">
    <property type="component" value="Unassembled WGS sequence"/>
</dbReference>
<organism evidence="1 2">
    <name type="scientific">Tetrabaena socialis</name>
    <dbReference type="NCBI Taxonomy" id="47790"/>
    <lineage>
        <taxon>Eukaryota</taxon>
        <taxon>Viridiplantae</taxon>
        <taxon>Chlorophyta</taxon>
        <taxon>core chlorophytes</taxon>
        <taxon>Chlorophyceae</taxon>
        <taxon>CS clade</taxon>
        <taxon>Chlamydomonadales</taxon>
        <taxon>Tetrabaenaceae</taxon>
        <taxon>Tetrabaena</taxon>
    </lineage>
</organism>
<protein>
    <submittedName>
        <fullName evidence="1">Uncharacterized protein</fullName>
    </submittedName>
</protein>
<sequence>SLRTEPYAPRHHLAVEVRQQAGALSRLLQAAAAGRLPWAAGGAGAGGAGAGGAGAGQAGAGSKRADPGAAGERRSWMIEKFSAKSQARAFVYSNCRMLGLDGSLLCYCDARKLAWYLGKGLAVQVCDEPPTVQLLFQHQNTDQQMGGCAPAGERKARGGREAGRRWLGDWARDPQAHLVN</sequence>
<proteinExistence type="predicted"/>
<gene>
    <name evidence="1" type="ORF">TSOC_001223</name>
</gene>
<accession>A0A2J8AHC1</accession>
<evidence type="ECO:0000313" key="2">
    <source>
        <dbReference type="Proteomes" id="UP000236333"/>
    </source>
</evidence>
<dbReference type="EMBL" id="PGGS01000019">
    <property type="protein sequence ID" value="PNH11910.1"/>
    <property type="molecule type" value="Genomic_DNA"/>
</dbReference>
<dbReference type="OrthoDB" id="2250022at2759"/>
<dbReference type="AlphaFoldDB" id="A0A2J8AHC1"/>
<feature type="non-terminal residue" evidence="1">
    <location>
        <position position="180"/>
    </location>
</feature>
<reference evidence="1 2" key="1">
    <citation type="journal article" date="2017" name="Mol. Biol. Evol.">
        <title>The 4-celled Tetrabaena socialis nuclear genome reveals the essential components for genetic control of cell number at the origin of multicellularity in the volvocine lineage.</title>
        <authorList>
            <person name="Featherston J."/>
            <person name="Arakaki Y."/>
            <person name="Hanschen E.R."/>
            <person name="Ferris P.J."/>
            <person name="Michod R.E."/>
            <person name="Olson B.J.S.C."/>
            <person name="Nozaki H."/>
            <person name="Durand P.M."/>
        </authorList>
    </citation>
    <scope>NUCLEOTIDE SEQUENCE [LARGE SCALE GENOMIC DNA]</scope>
    <source>
        <strain evidence="1 2">NIES-571</strain>
    </source>
</reference>
<feature type="non-terminal residue" evidence="1">
    <location>
        <position position="1"/>
    </location>
</feature>
<evidence type="ECO:0000313" key="1">
    <source>
        <dbReference type="EMBL" id="PNH11910.1"/>
    </source>
</evidence>
<name>A0A2J8AHC1_9CHLO</name>